<accession>A0A3B1A0Q5</accession>
<name>A0A3B1A0Q5_9ZZZZ</name>
<proteinExistence type="predicted"/>
<dbReference type="EMBL" id="UOFR01000021">
    <property type="protein sequence ID" value="VAW93693.1"/>
    <property type="molecule type" value="Genomic_DNA"/>
</dbReference>
<gene>
    <name evidence="1" type="ORF">MNBD_GAMMA21-3049</name>
</gene>
<sequence>MKILPLLIICLSTIPISTQAAKNTTLKIIAKEPVTMMDLGILKLNASLSRQKQTGLRGAKIGAKYNERKGTIDIKVSMPVKKASRSQCKKIINNTKKIFLKTYGKNKVSNIHYYFQHEGTSYKKRINWNDLANHVVISGIALTRKNYQDSVYCQSKLMKNKVTY</sequence>
<organism evidence="1">
    <name type="scientific">hydrothermal vent metagenome</name>
    <dbReference type="NCBI Taxonomy" id="652676"/>
    <lineage>
        <taxon>unclassified sequences</taxon>
        <taxon>metagenomes</taxon>
        <taxon>ecological metagenomes</taxon>
    </lineage>
</organism>
<dbReference type="AlphaFoldDB" id="A0A3B1A0Q5"/>
<evidence type="ECO:0000313" key="1">
    <source>
        <dbReference type="EMBL" id="VAW93693.1"/>
    </source>
</evidence>
<protein>
    <submittedName>
        <fullName evidence="1">Uncharacterized protein</fullName>
    </submittedName>
</protein>
<reference evidence="1" key="1">
    <citation type="submission" date="2018-06" db="EMBL/GenBank/DDBJ databases">
        <authorList>
            <person name="Zhirakovskaya E."/>
        </authorList>
    </citation>
    <scope>NUCLEOTIDE SEQUENCE</scope>
</reference>